<reference evidence="1" key="1">
    <citation type="journal article" date="2014" name="Front. Microbiol.">
        <title>High frequency of phylogenetically diverse reductive dehalogenase-homologous genes in deep subseafloor sedimentary metagenomes.</title>
        <authorList>
            <person name="Kawai M."/>
            <person name="Futagami T."/>
            <person name="Toyoda A."/>
            <person name="Takaki Y."/>
            <person name="Nishi S."/>
            <person name="Hori S."/>
            <person name="Arai W."/>
            <person name="Tsubouchi T."/>
            <person name="Morono Y."/>
            <person name="Uchiyama I."/>
            <person name="Ito T."/>
            <person name="Fujiyama A."/>
            <person name="Inagaki F."/>
            <person name="Takami H."/>
        </authorList>
    </citation>
    <scope>NUCLEOTIDE SEQUENCE</scope>
    <source>
        <strain evidence="1">Expedition CK06-06</strain>
    </source>
</reference>
<organism evidence="1">
    <name type="scientific">marine sediment metagenome</name>
    <dbReference type="NCBI Taxonomy" id="412755"/>
    <lineage>
        <taxon>unclassified sequences</taxon>
        <taxon>metagenomes</taxon>
        <taxon>ecological metagenomes</taxon>
    </lineage>
</organism>
<accession>X1D3G2</accession>
<feature type="non-terminal residue" evidence="1">
    <location>
        <position position="1"/>
    </location>
</feature>
<name>X1D3G2_9ZZZZ</name>
<comment type="caution">
    <text evidence="1">The sequence shown here is derived from an EMBL/GenBank/DDBJ whole genome shotgun (WGS) entry which is preliminary data.</text>
</comment>
<dbReference type="AlphaFoldDB" id="X1D3G2"/>
<sequence>KIIARMYYAADWRDFSPFIEAAIARQGKES</sequence>
<evidence type="ECO:0000313" key="1">
    <source>
        <dbReference type="EMBL" id="GAG91016.1"/>
    </source>
</evidence>
<protein>
    <submittedName>
        <fullName evidence="1">Uncharacterized protein</fullName>
    </submittedName>
</protein>
<dbReference type="EMBL" id="BART01025894">
    <property type="protein sequence ID" value="GAG91016.1"/>
    <property type="molecule type" value="Genomic_DNA"/>
</dbReference>
<proteinExistence type="predicted"/>
<gene>
    <name evidence="1" type="ORF">S01H4_46353</name>
</gene>